<dbReference type="GO" id="GO:0003924">
    <property type="term" value="F:GTPase activity"/>
    <property type="evidence" value="ECO:0007669"/>
    <property type="project" value="InterPro"/>
</dbReference>
<evidence type="ECO:0000256" key="3">
    <source>
        <dbReference type="ARBA" id="ARBA00022801"/>
    </source>
</evidence>
<feature type="compositionally biased region" description="Low complexity" evidence="6">
    <location>
        <begin position="334"/>
        <end position="343"/>
    </location>
</feature>
<dbReference type="NCBIfam" id="TIGR00750">
    <property type="entry name" value="lao"/>
    <property type="match status" value="1"/>
</dbReference>
<name>A0A538UCJ9_UNCEI</name>
<dbReference type="InterPro" id="IPR052040">
    <property type="entry name" value="GTPase/Isobutyryl-CoA_mutase"/>
</dbReference>
<dbReference type="PANTHER" id="PTHR43087:SF1">
    <property type="entry name" value="LAO_AO TRANSPORT SYSTEM ATPASE"/>
    <property type="match status" value="1"/>
</dbReference>
<dbReference type="CDD" id="cd03114">
    <property type="entry name" value="MMAA-like"/>
    <property type="match status" value="1"/>
</dbReference>
<evidence type="ECO:0000256" key="1">
    <source>
        <dbReference type="ARBA" id="ARBA00009625"/>
    </source>
</evidence>
<sequence>MKRTGPTASLIRRALDGERVPLARAISLVENEAPEAVGILDACFAASGRAFRIGVTGPPGAGKSTLVARMAQDYRRRGETVAIVAVDPTSPFSGGALLGDRVRMGELAGDPGVFIRSMATRGSMGGLAVHTAQACDVLDAAGFSRILIETVGVGQSELEVAQAADSTAVVLVPESGDGVQAMKAGLMEIGDLFVINKSDREGADRAAFAVKSALELRAPGGDWSPPVLQTVASQGDGVAEVVEAFEQHRAHLEATSGLERRRRRRLEQRLHDLLRERLWGEFRARVPEQRWAASIDALVSRRLTPHQAAGRLAGDGSAAAGENGRAPRRGAGRSGRAVRSARG</sequence>
<evidence type="ECO:0000256" key="2">
    <source>
        <dbReference type="ARBA" id="ARBA00022741"/>
    </source>
</evidence>
<organism evidence="7 8">
    <name type="scientific">Eiseniibacteriota bacterium</name>
    <dbReference type="NCBI Taxonomy" id="2212470"/>
    <lineage>
        <taxon>Bacteria</taxon>
        <taxon>Candidatus Eiseniibacteriota</taxon>
    </lineage>
</organism>
<dbReference type="Proteomes" id="UP000319771">
    <property type="component" value="Unassembled WGS sequence"/>
</dbReference>
<keyword evidence="5" id="KW-0143">Chaperone</keyword>
<reference evidence="7 8" key="1">
    <citation type="journal article" date="2019" name="Nat. Microbiol.">
        <title>Mediterranean grassland soil C-N compound turnover is dependent on rainfall and depth, and is mediated by genomically divergent microorganisms.</title>
        <authorList>
            <person name="Diamond S."/>
            <person name="Andeer P.F."/>
            <person name="Li Z."/>
            <person name="Crits-Christoph A."/>
            <person name="Burstein D."/>
            <person name="Anantharaman K."/>
            <person name="Lane K.R."/>
            <person name="Thomas B.C."/>
            <person name="Pan C."/>
            <person name="Northen T.R."/>
            <person name="Banfield J.F."/>
        </authorList>
    </citation>
    <scope>NUCLEOTIDE SEQUENCE [LARGE SCALE GENOMIC DNA]</scope>
    <source>
        <strain evidence="7">WS_11</strain>
    </source>
</reference>
<dbReference type="AlphaFoldDB" id="A0A538UCJ9"/>
<feature type="region of interest" description="Disordered" evidence="6">
    <location>
        <begin position="311"/>
        <end position="343"/>
    </location>
</feature>
<keyword evidence="3" id="KW-0378">Hydrolase</keyword>
<evidence type="ECO:0000256" key="4">
    <source>
        <dbReference type="ARBA" id="ARBA00023134"/>
    </source>
</evidence>
<dbReference type="SUPFAM" id="SSF52540">
    <property type="entry name" value="P-loop containing nucleoside triphosphate hydrolases"/>
    <property type="match status" value="1"/>
</dbReference>
<dbReference type="Gene3D" id="3.40.50.300">
    <property type="entry name" value="P-loop containing nucleotide triphosphate hydrolases"/>
    <property type="match status" value="1"/>
</dbReference>
<dbReference type="InterPro" id="IPR005129">
    <property type="entry name" value="GTPase_ArgK"/>
</dbReference>
<accession>A0A538UCJ9</accession>
<dbReference type="EMBL" id="VBPB01000062">
    <property type="protein sequence ID" value="TMQ73547.1"/>
    <property type="molecule type" value="Genomic_DNA"/>
</dbReference>
<keyword evidence="4" id="KW-0342">GTP-binding</keyword>
<dbReference type="Pfam" id="PF03308">
    <property type="entry name" value="MeaB"/>
    <property type="match status" value="1"/>
</dbReference>
<gene>
    <name evidence="7" type="primary">meaB</name>
    <name evidence="7" type="ORF">E6K81_04170</name>
</gene>
<dbReference type="InterPro" id="IPR027417">
    <property type="entry name" value="P-loop_NTPase"/>
</dbReference>
<dbReference type="GO" id="GO:0005525">
    <property type="term" value="F:GTP binding"/>
    <property type="evidence" value="ECO:0007669"/>
    <property type="project" value="UniProtKB-KW"/>
</dbReference>
<keyword evidence="2" id="KW-0547">Nucleotide-binding</keyword>
<protein>
    <submittedName>
        <fullName evidence="7">Methylmalonyl Co-A mutase-associated GTPase MeaB</fullName>
    </submittedName>
</protein>
<evidence type="ECO:0000256" key="5">
    <source>
        <dbReference type="ARBA" id="ARBA00023186"/>
    </source>
</evidence>
<dbReference type="PANTHER" id="PTHR43087">
    <property type="entry name" value="LYSINE/ARGININE/ORNITHINE TRANSPORT SYSTEM KINASE"/>
    <property type="match status" value="1"/>
</dbReference>
<evidence type="ECO:0000313" key="7">
    <source>
        <dbReference type="EMBL" id="TMQ73547.1"/>
    </source>
</evidence>
<evidence type="ECO:0000256" key="6">
    <source>
        <dbReference type="SAM" id="MobiDB-lite"/>
    </source>
</evidence>
<proteinExistence type="inferred from homology"/>
<evidence type="ECO:0000313" key="8">
    <source>
        <dbReference type="Proteomes" id="UP000319771"/>
    </source>
</evidence>
<comment type="caution">
    <text evidence="7">The sequence shown here is derived from an EMBL/GenBank/DDBJ whole genome shotgun (WGS) entry which is preliminary data.</text>
</comment>
<comment type="similarity">
    <text evidence="1">Belongs to the SIMIBI class G3E GTPase family. ArgK/MeaB subfamily.</text>
</comment>